<protein>
    <recommendedName>
        <fullName evidence="4">DUF2591 domain-containing protein</fullName>
    </recommendedName>
</protein>
<sequence>MQVMGYDFHITRRQFWADEHGPAISLAEWLDYASGDSEIEPDHENPGSENWLVVSHAEKWPLWWELGEVYTKNPDPAVIRKMISIARALDARVQDDDGEIHSEDSFDPADAVRGRSI</sequence>
<dbReference type="EMBL" id="VUYU01000009">
    <property type="protein sequence ID" value="NHZ35022.1"/>
    <property type="molecule type" value="Genomic_DNA"/>
</dbReference>
<reference evidence="2 3" key="1">
    <citation type="submission" date="2019-09" db="EMBL/GenBank/DDBJ databases">
        <title>Taxonomy of Antarctic Massilia spp.: description of Massilia rubra sp. nov., Massilia aquatica sp. nov., Massilia mucilaginosa sp. nov., Massilia frigida sp. nov. isolated from streams, lakes and regoliths.</title>
        <authorList>
            <person name="Holochova P."/>
            <person name="Sedlacek I."/>
            <person name="Kralova S."/>
            <person name="Maslanova I."/>
            <person name="Busse H.-J."/>
            <person name="Stankova E."/>
            <person name="Vrbovska V."/>
            <person name="Kovarovic V."/>
            <person name="Bartak M."/>
            <person name="Svec P."/>
            <person name="Pantucek R."/>
        </authorList>
    </citation>
    <scope>NUCLEOTIDE SEQUENCE [LARGE SCALE GENOMIC DNA]</scope>
    <source>
        <strain evidence="2 3">CCM 8692</strain>
    </source>
</reference>
<evidence type="ECO:0008006" key="4">
    <source>
        <dbReference type="Google" id="ProtNLM"/>
    </source>
</evidence>
<gene>
    <name evidence="2" type="ORF">F0185_15715</name>
</gene>
<proteinExistence type="predicted"/>
<organism evidence="2 3">
    <name type="scientific">Massilia rubra</name>
    <dbReference type="NCBI Taxonomy" id="2607910"/>
    <lineage>
        <taxon>Bacteria</taxon>
        <taxon>Pseudomonadati</taxon>
        <taxon>Pseudomonadota</taxon>
        <taxon>Betaproteobacteria</taxon>
        <taxon>Burkholderiales</taxon>
        <taxon>Oxalobacteraceae</taxon>
        <taxon>Telluria group</taxon>
        <taxon>Massilia</taxon>
    </lineage>
</organism>
<dbReference type="Proteomes" id="UP000785613">
    <property type="component" value="Unassembled WGS sequence"/>
</dbReference>
<keyword evidence="3" id="KW-1185">Reference proteome</keyword>
<accession>A0ABX0LL25</accession>
<comment type="caution">
    <text evidence="2">The sequence shown here is derived from an EMBL/GenBank/DDBJ whole genome shotgun (WGS) entry which is preliminary data.</text>
</comment>
<evidence type="ECO:0000313" key="2">
    <source>
        <dbReference type="EMBL" id="NHZ35022.1"/>
    </source>
</evidence>
<feature type="region of interest" description="Disordered" evidence="1">
    <location>
        <begin position="94"/>
        <end position="117"/>
    </location>
</feature>
<evidence type="ECO:0000313" key="3">
    <source>
        <dbReference type="Proteomes" id="UP000785613"/>
    </source>
</evidence>
<evidence type="ECO:0000256" key="1">
    <source>
        <dbReference type="SAM" id="MobiDB-lite"/>
    </source>
</evidence>
<name>A0ABX0LL25_9BURK</name>